<dbReference type="EMBL" id="BGZK01001245">
    <property type="protein sequence ID" value="GBP75358.1"/>
    <property type="molecule type" value="Genomic_DNA"/>
</dbReference>
<keyword evidence="2" id="KW-1185">Reference proteome</keyword>
<proteinExistence type="predicted"/>
<reference evidence="1 2" key="1">
    <citation type="journal article" date="2019" name="Commun. Biol.">
        <title>The bagworm genome reveals a unique fibroin gene that provides high tensile strength.</title>
        <authorList>
            <person name="Kono N."/>
            <person name="Nakamura H."/>
            <person name="Ohtoshi R."/>
            <person name="Tomita M."/>
            <person name="Numata K."/>
            <person name="Arakawa K."/>
        </authorList>
    </citation>
    <scope>NUCLEOTIDE SEQUENCE [LARGE SCALE GENOMIC DNA]</scope>
</reference>
<organism evidence="1 2">
    <name type="scientific">Eumeta variegata</name>
    <name type="common">Bagworm moth</name>
    <name type="synonym">Eumeta japonica</name>
    <dbReference type="NCBI Taxonomy" id="151549"/>
    <lineage>
        <taxon>Eukaryota</taxon>
        <taxon>Metazoa</taxon>
        <taxon>Ecdysozoa</taxon>
        <taxon>Arthropoda</taxon>
        <taxon>Hexapoda</taxon>
        <taxon>Insecta</taxon>
        <taxon>Pterygota</taxon>
        <taxon>Neoptera</taxon>
        <taxon>Endopterygota</taxon>
        <taxon>Lepidoptera</taxon>
        <taxon>Glossata</taxon>
        <taxon>Ditrysia</taxon>
        <taxon>Tineoidea</taxon>
        <taxon>Psychidae</taxon>
        <taxon>Oiketicinae</taxon>
        <taxon>Eumeta</taxon>
    </lineage>
</organism>
<evidence type="ECO:0000313" key="2">
    <source>
        <dbReference type="Proteomes" id="UP000299102"/>
    </source>
</evidence>
<dbReference type="AlphaFoldDB" id="A0A4C1YH08"/>
<name>A0A4C1YH08_EUMVA</name>
<protein>
    <submittedName>
        <fullName evidence="1">Uncharacterized protein</fullName>
    </submittedName>
</protein>
<dbReference type="Proteomes" id="UP000299102">
    <property type="component" value="Unassembled WGS sequence"/>
</dbReference>
<evidence type="ECO:0000313" key="1">
    <source>
        <dbReference type="EMBL" id="GBP75358.1"/>
    </source>
</evidence>
<sequence length="289" mass="32082">MNAPGSSTTRPDIYSGGHNLINKAADSGHFNAGTGEIRYFIISWLASRDSIVGAAAAPVTPEMALKLEQLWLFIEIPSTLYSDNQPERHVQAFNVWSVGKQPLTYEHANYCNPVRKPTTMIQNLLKIPPKEGGEAIEEEVVPQSSINVISINGNNEQEPCNSNSDESEMDVEATDSNGQFKLNEKYLYFVGKSWPSYWPPVTGSGRTARVDLIYGSIASTSVDLSPEYDHTEVTTKLRAKERTARGPTPMEHCCVLYETVNQMQLLVLWARNPVGHFYRNNIGICGDVN</sequence>
<comment type="caution">
    <text evidence="1">The sequence shown here is derived from an EMBL/GenBank/DDBJ whole genome shotgun (WGS) entry which is preliminary data.</text>
</comment>
<accession>A0A4C1YH08</accession>
<gene>
    <name evidence="1" type="ORF">EVAR_51947_1</name>
</gene>